<feature type="region of interest" description="Disordered" evidence="5">
    <location>
        <begin position="243"/>
        <end position="267"/>
    </location>
</feature>
<evidence type="ECO:0000313" key="7">
    <source>
        <dbReference type="EMBL" id="KAG8491170.1"/>
    </source>
</evidence>
<evidence type="ECO:0000313" key="8">
    <source>
        <dbReference type="Proteomes" id="UP000701853"/>
    </source>
</evidence>
<organism evidence="7 8">
    <name type="scientific">Gossypium anomalum</name>
    <dbReference type="NCBI Taxonomy" id="47600"/>
    <lineage>
        <taxon>Eukaryota</taxon>
        <taxon>Viridiplantae</taxon>
        <taxon>Streptophyta</taxon>
        <taxon>Embryophyta</taxon>
        <taxon>Tracheophyta</taxon>
        <taxon>Spermatophyta</taxon>
        <taxon>Magnoliopsida</taxon>
        <taxon>eudicotyledons</taxon>
        <taxon>Gunneridae</taxon>
        <taxon>Pentapetalae</taxon>
        <taxon>rosids</taxon>
        <taxon>malvids</taxon>
        <taxon>Malvales</taxon>
        <taxon>Malvaceae</taxon>
        <taxon>Malvoideae</taxon>
        <taxon>Gossypium</taxon>
    </lineage>
</organism>
<dbReference type="GO" id="GO:0101005">
    <property type="term" value="F:deubiquitinase activity"/>
    <property type="evidence" value="ECO:0007669"/>
    <property type="project" value="TreeGrafter"/>
</dbReference>
<dbReference type="GO" id="GO:0016579">
    <property type="term" value="P:protein deubiquitination"/>
    <property type="evidence" value="ECO:0007669"/>
    <property type="project" value="TreeGrafter"/>
</dbReference>
<dbReference type="Gene3D" id="3.90.1720.30">
    <property type="entry name" value="PPPDE domains"/>
    <property type="match status" value="1"/>
</dbReference>
<keyword evidence="8" id="KW-1185">Reference proteome</keyword>
<reference evidence="7 8" key="1">
    <citation type="journal article" date="2021" name="bioRxiv">
        <title>The Gossypium anomalum genome as a resource for cotton improvement and evolutionary analysis of hybrid incompatibility.</title>
        <authorList>
            <person name="Grover C.E."/>
            <person name="Yuan D."/>
            <person name="Arick M.A."/>
            <person name="Miller E.R."/>
            <person name="Hu G."/>
            <person name="Peterson D.G."/>
            <person name="Wendel J.F."/>
            <person name="Udall J.A."/>
        </authorList>
    </citation>
    <scope>NUCLEOTIDE SEQUENCE [LARGE SCALE GENOMIC DNA]</scope>
    <source>
        <strain evidence="7">JFW-Udall</strain>
        <tissue evidence="7">Leaf</tissue>
    </source>
</reference>
<dbReference type="InterPro" id="IPR008580">
    <property type="entry name" value="PPPDE_dom"/>
</dbReference>
<keyword evidence="4" id="KW-0175">Coiled coil</keyword>
<evidence type="ECO:0000256" key="4">
    <source>
        <dbReference type="SAM" id="Coils"/>
    </source>
</evidence>
<evidence type="ECO:0000256" key="5">
    <source>
        <dbReference type="SAM" id="MobiDB-lite"/>
    </source>
</evidence>
<dbReference type="PANTHER" id="PTHR12378">
    <property type="entry name" value="DESUMOYLATING ISOPEPTIDASE"/>
    <property type="match status" value="1"/>
</dbReference>
<dbReference type="SMART" id="SM01179">
    <property type="entry name" value="DUF862"/>
    <property type="match status" value="1"/>
</dbReference>
<keyword evidence="3" id="KW-0378">Hydrolase</keyword>
<proteinExistence type="inferred from homology"/>
<dbReference type="GO" id="GO:0006508">
    <property type="term" value="P:proteolysis"/>
    <property type="evidence" value="ECO:0007669"/>
    <property type="project" value="UniProtKB-KW"/>
</dbReference>
<dbReference type="OrthoDB" id="1002571at2759"/>
<comment type="similarity">
    <text evidence="1">Belongs to the DeSI family.</text>
</comment>
<evidence type="ECO:0000259" key="6">
    <source>
        <dbReference type="PROSITE" id="PS51858"/>
    </source>
</evidence>
<evidence type="ECO:0000256" key="1">
    <source>
        <dbReference type="ARBA" id="ARBA00008140"/>
    </source>
</evidence>
<feature type="domain" description="PPPDE" evidence="6">
    <location>
        <begin position="13"/>
        <end position="144"/>
    </location>
</feature>
<accession>A0A8J5ZA20</accession>
<comment type="caution">
    <text evidence="7">The sequence shown here is derived from an EMBL/GenBank/DDBJ whole genome shotgun (WGS) entry which is preliminary data.</text>
</comment>
<name>A0A8J5ZA20_9ROSI</name>
<feature type="compositionally biased region" description="Basic and acidic residues" evidence="5">
    <location>
        <begin position="243"/>
        <end position="254"/>
    </location>
</feature>
<evidence type="ECO:0000256" key="3">
    <source>
        <dbReference type="ARBA" id="ARBA00022801"/>
    </source>
</evidence>
<dbReference type="PROSITE" id="PS51858">
    <property type="entry name" value="PPPDE"/>
    <property type="match status" value="1"/>
</dbReference>
<protein>
    <recommendedName>
        <fullName evidence="6">PPPDE domain-containing protein</fullName>
    </recommendedName>
</protein>
<dbReference type="AlphaFoldDB" id="A0A8J5ZA20"/>
<dbReference type="EMBL" id="JAHUZN010000006">
    <property type="protein sequence ID" value="KAG8491170.1"/>
    <property type="molecule type" value="Genomic_DNA"/>
</dbReference>
<gene>
    <name evidence="7" type="ORF">CXB51_014311</name>
</gene>
<dbReference type="InterPro" id="IPR042266">
    <property type="entry name" value="PPPDE_sf"/>
</dbReference>
<dbReference type="Proteomes" id="UP000701853">
    <property type="component" value="Chromosome 6"/>
</dbReference>
<dbReference type="PANTHER" id="PTHR12378:SF17">
    <property type="entry name" value="OS06G0182100 PROTEIN"/>
    <property type="match status" value="1"/>
</dbReference>
<evidence type="ECO:0000256" key="2">
    <source>
        <dbReference type="ARBA" id="ARBA00022670"/>
    </source>
</evidence>
<dbReference type="Pfam" id="PF05903">
    <property type="entry name" value="Peptidase_C97"/>
    <property type="match status" value="1"/>
</dbReference>
<feature type="coiled-coil region" evidence="4">
    <location>
        <begin position="430"/>
        <end position="457"/>
    </location>
</feature>
<keyword evidence="2" id="KW-0645">Protease</keyword>
<sequence>MVLMPRKKKVGSVPVYLNVYDLTPINGYAYWFGLGIYHSGVQVHGVEYGFGAHEHSATGIFEVEPRQCPGFTFRKSILIGRTDLGPKDVRSFMEKLATDYSGNTYHLITKNCNHFCNDVCIQLTGKPIPSWVNRLARLDREEVASGISFHPPFPLRHLTKPVTVQALSNAMVGLPNLKGQPCKSSSLPVGTNNSLAYSYQDCHGRHSSHTIDDDGTCDECIGFLCNCVLPAELNETKVRQVRSEGKLQPVEKKLRSQSSKFVPSSKPLPPLKSCPPGPVMSSRQRRCIPSSSLIHSSSTSTFQFLCNMPFDVELNGKDPCTLHTLALRFAISFTLIELGISKLASAIGPVGEDGNIGPFYYHEFEDGPLLHGNKFSCRLWLKEDPRKVTPCPRGKQYVLGKGVLLMKTLCLATAPRYQSQAFLMTNDGITTRLQKEITQLQQEFTQLKSDLDAKIDTKFQSFQDSMEGEIRTEICTGLQALFEQYIGQPTPISAVGTSKATSVEVSSDKGKGVLGSVPSDSSKEEQLILSPLRDSRQPDPLLKGFSGNVTSNLYRLDCPRFDDTDFRGWWSKLEQFFSSECVRDEAKRHGGLPQLSWEVYTRGLRERFSSDTLLDPMSELVTLKQLGSVIQFHDTFVSLLNQIDLTEEHAISVFVGNLKPKIGQYLWLFSPSTLTDGFRLARRVENIISGPVKKPIYNGETGGLNRPLLPHVKPIQAVPPFSNTGTLKGPMKSLSQAGIDDQRRKGLRFWCASKYSPSYKCQRSQLYQLVIDVSSSGEVEPKSPESDEFKTVRTNWNKGSRNPMILLMSFPYMPCMALEVTIP</sequence>